<evidence type="ECO:0000256" key="6">
    <source>
        <dbReference type="ARBA" id="ARBA00023077"/>
    </source>
</evidence>
<evidence type="ECO:0000256" key="10">
    <source>
        <dbReference type="PROSITE-ProRule" id="PRU01360"/>
    </source>
</evidence>
<dbReference type="InterPro" id="IPR037066">
    <property type="entry name" value="Plug_dom_sf"/>
</dbReference>
<evidence type="ECO:0000259" key="14">
    <source>
        <dbReference type="Pfam" id="PF07715"/>
    </source>
</evidence>
<feature type="domain" description="TonB-dependent receptor plug" evidence="14">
    <location>
        <begin position="59"/>
        <end position="158"/>
    </location>
</feature>
<dbReference type="PROSITE" id="PS52016">
    <property type="entry name" value="TONB_DEPENDENT_REC_3"/>
    <property type="match status" value="1"/>
</dbReference>
<evidence type="ECO:0000313" key="15">
    <source>
        <dbReference type="EMBL" id="MDJ1483035.1"/>
    </source>
</evidence>
<evidence type="ECO:0000259" key="13">
    <source>
        <dbReference type="Pfam" id="PF00593"/>
    </source>
</evidence>
<reference evidence="15" key="1">
    <citation type="submission" date="2023-05" db="EMBL/GenBank/DDBJ databases">
        <authorList>
            <person name="Zhang X."/>
        </authorList>
    </citation>
    <scope>NUCLEOTIDE SEQUENCE</scope>
    <source>
        <strain evidence="15">YF14B1</strain>
    </source>
</reference>
<dbReference type="GO" id="GO:0009279">
    <property type="term" value="C:cell outer membrane"/>
    <property type="evidence" value="ECO:0007669"/>
    <property type="project" value="UniProtKB-SubCell"/>
</dbReference>
<dbReference type="InterPro" id="IPR012910">
    <property type="entry name" value="Plug_dom"/>
</dbReference>
<evidence type="ECO:0000256" key="3">
    <source>
        <dbReference type="ARBA" id="ARBA00022452"/>
    </source>
</evidence>
<dbReference type="InterPro" id="IPR036942">
    <property type="entry name" value="Beta-barrel_TonB_sf"/>
</dbReference>
<keyword evidence="6 11" id="KW-0798">TonB box</keyword>
<evidence type="ECO:0000256" key="7">
    <source>
        <dbReference type="ARBA" id="ARBA00023136"/>
    </source>
</evidence>
<dbReference type="Gene3D" id="2.170.130.10">
    <property type="entry name" value="TonB-dependent receptor, plug domain"/>
    <property type="match status" value="1"/>
</dbReference>
<dbReference type="RefSeq" id="WP_313982546.1">
    <property type="nucleotide sequence ID" value="NZ_JASJOS010000010.1"/>
</dbReference>
<evidence type="ECO:0000313" key="16">
    <source>
        <dbReference type="Proteomes" id="UP001241110"/>
    </source>
</evidence>
<evidence type="ECO:0000256" key="2">
    <source>
        <dbReference type="ARBA" id="ARBA00022448"/>
    </source>
</evidence>
<keyword evidence="7 10" id="KW-0472">Membrane</keyword>
<gene>
    <name evidence="15" type="ORF">QNI16_21215</name>
</gene>
<keyword evidence="4 10" id="KW-0812">Transmembrane</keyword>
<dbReference type="AlphaFoldDB" id="A0AAE3QT94"/>
<keyword evidence="3 10" id="KW-1134">Transmembrane beta strand</keyword>
<comment type="caution">
    <text evidence="15">The sequence shown here is derived from an EMBL/GenBank/DDBJ whole genome shotgun (WGS) entry which is preliminary data.</text>
</comment>
<dbReference type="InterPro" id="IPR039426">
    <property type="entry name" value="TonB-dep_rcpt-like"/>
</dbReference>
<dbReference type="SUPFAM" id="SSF56935">
    <property type="entry name" value="Porins"/>
    <property type="match status" value="1"/>
</dbReference>
<keyword evidence="5 12" id="KW-0732">Signal</keyword>
<dbReference type="Pfam" id="PF00593">
    <property type="entry name" value="TonB_dep_Rec_b-barrel"/>
    <property type="match status" value="1"/>
</dbReference>
<protein>
    <submittedName>
        <fullName evidence="15">TonB-dependent receptor</fullName>
    </submittedName>
</protein>
<organism evidence="15 16">
    <name type="scientific">Xanthocytophaga flava</name>
    <dbReference type="NCBI Taxonomy" id="3048013"/>
    <lineage>
        <taxon>Bacteria</taxon>
        <taxon>Pseudomonadati</taxon>
        <taxon>Bacteroidota</taxon>
        <taxon>Cytophagia</taxon>
        <taxon>Cytophagales</taxon>
        <taxon>Rhodocytophagaceae</taxon>
        <taxon>Xanthocytophaga</taxon>
    </lineage>
</organism>
<comment type="similarity">
    <text evidence="10 11">Belongs to the TonB-dependent receptor family.</text>
</comment>
<evidence type="ECO:0000256" key="12">
    <source>
        <dbReference type="SAM" id="SignalP"/>
    </source>
</evidence>
<feature type="domain" description="TonB-dependent receptor-like beta-barrel" evidence="13">
    <location>
        <begin position="189"/>
        <end position="680"/>
    </location>
</feature>
<proteinExistence type="inferred from homology"/>
<keyword evidence="9 10" id="KW-0998">Cell outer membrane</keyword>
<evidence type="ECO:0000256" key="11">
    <source>
        <dbReference type="RuleBase" id="RU003357"/>
    </source>
</evidence>
<sequence>MKRPRLCLLFFGSLISVYTSWAQSQKATEGKKVSNMDSIQQLQEVVVTATRSEHQLGALPMPVTVVSGKQIQKMGSLRLNDVLQEQTGLMPVTNHGNGIQIQGFDPDYTLILVDGEPLIGRTSGTLELSRVAVGNIKQIEIVKGPASSLYGSEALAGVINIITEKPEGLKGSLKGRYGTNETIDLTGDFSYKYRKLGVYAFVNRYHTGGYDFTPAEYGNTVDPFTNYTYNTKLTYDFSEKVKLSLSGRYFTESQTSASVISLEGASDTISGTGKVTDWNINPTLTVKFASRFKTNFRLYASRYHTSSLLSYEKDNSVYDETFFTQTFLRPEVIAEFSPAKKQTITFGGGGTSESVYATRYTSKKHFSTVYGLSQYEWLVNKDLTLIAGGRFDHHSLYGGQISPKLSGQYEILPWLAFRASLGTGFKAPDFRQVYLNFTNSTVGYSVFGIEEQKAGIDTYEALGQIARYLVDSTLLNQTGRLKAERSVAYNAGFKITPIPRVMGNINFFRNNIQNLINTRPLAEKTNGQYIYGYQNISRAVMQGIETDWTCQLNKHLSVSAGYQLLYAYDQDVLDQIAEGKIYIRDPKTLKTSRMKKSQYGGLLNRSRHSGNVKFFYEDSKTGISGSLRGIYRGKYGLTDTDGNGALNEGDEYVKGYMLWNIAMAKTFRKMLIVQAGIDNLFNFQNTAQITTIPGRIVYASLQFVLAKNQ</sequence>
<dbReference type="InterPro" id="IPR000531">
    <property type="entry name" value="Beta-barrel_TonB"/>
</dbReference>
<dbReference type="EMBL" id="JASJOS010000010">
    <property type="protein sequence ID" value="MDJ1483035.1"/>
    <property type="molecule type" value="Genomic_DNA"/>
</dbReference>
<evidence type="ECO:0000256" key="8">
    <source>
        <dbReference type="ARBA" id="ARBA00023170"/>
    </source>
</evidence>
<evidence type="ECO:0000256" key="9">
    <source>
        <dbReference type="ARBA" id="ARBA00023237"/>
    </source>
</evidence>
<keyword evidence="2 10" id="KW-0813">Transport</keyword>
<dbReference type="PANTHER" id="PTHR30069">
    <property type="entry name" value="TONB-DEPENDENT OUTER MEMBRANE RECEPTOR"/>
    <property type="match status" value="1"/>
</dbReference>
<evidence type="ECO:0000256" key="1">
    <source>
        <dbReference type="ARBA" id="ARBA00004571"/>
    </source>
</evidence>
<dbReference type="Gene3D" id="2.40.170.20">
    <property type="entry name" value="TonB-dependent receptor, beta-barrel domain"/>
    <property type="match status" value="1"/>
</dbReference>
<dbReference type="PANTHER" id="PTHR30069:SF29">
    <property type="entry name" value="HEMOGLOBIN AND HEMOGLOBIN-HAPTOGLOBIN-BINDING PROTEIN 1-RELATED"/>
    <property type="match status" value="1"/>
</dbReference>
<feature type="chain" id="PRO_5042167485" evidence="12">
    <location>
        <begin position="23"/>
        <end position="709"/>
    </location>
</feature>
<dbReference type="CDD" id="cd01347">
    <property type="entry name" value="ligand_gated_channel"/>
    <property type="match status" value="1"/>
</dbReference>
<dbReference type="GO" id="GO:0015344">
    <property type="term" value="F:siderophore uptake transmembrane transporter activity"/>
    <property type="evidence" value="ECO:0007669"/>
    <property type="project" value="TreeGrafter"/>
</dbReference>
<accession>A0AAE3QT94</accession>
<evidence type="ECO:0000256" key="5">
    <source>
        <dbReference type="ARBA" id="ARBA00022729"/>
    </source>
</evidence>
<feature type="signal peptide" evidence="12">
    <location>
        <begin position="1"/>
        <end position="22"/>
    </location>
</feature>
<dbReference type="Proteomes" id="UP001241110">
    <property type="component" value="Unassembled WGS sequence"/>
</dbReference>
<evidence type="ECO:0000256" key="4">
    <source>
        <dbReference type="ARBA" id="ARBA00022692"/>
    </source>
</evidence>
<dbReference type="Pfam" id="PF07715">
    <property type="entry name" value="Plug"/>
    <property type="match status" value="1"/>
</dbReference>
<keyword evidence="8 15" id="KW-0675">Receptor</keyword>
<dbReference type="GO" id="GO:0044718">
    <property type="term" value="P:siderophore transmembrane transport"/>
    <property type="evidence" value="ECO:0007669"/>
    <property type="project" value="TreeGrafter"/>
</dbReference>
<comment type="subcellular location">
    <subcellularLocation>
        <location evidence="1 10">Cell outer membrane</location>
        <topology evidence="1 10">Multi-pass membrane protein</topology>
    </subcellularLocation>
</comment>
<name>A0AAE3QT94_9BACT</name>